<keyword evidence="2" id="KW-1185">Reference proteome</keyword>
<dbReference type="AlphaFoldDB" id="A0AAD7ZV28"/>
<feature type="non-terminal residue" evidence="1">
    <location>
        <position position="1"/>
    </location>
</feature>
<evidence type="ECO:0000313" key="2">
    <source>
        <dbReference type="Proteomes" id="UP001233999"/>
    </source>
</evidence>
<protein>
    <submittedName>
        <fullName evidence="1">Uncharacterized protein</fullName>
    </submittedName>
</protein>
<sequence length="61" mass="6867">NSFVLYLYLTICSSELLLLRYQPIVGHAFLPEIRRNFVGICDVAMPAAYARPTGFSSSLDR</sequence>
<accession>A0AAD7ZV28</accession>
<dbReference type="EMBL" id="JASPKZ010006463">
    <property type="protein sequence ID" value="KAJ9587241.1"/>
    <property type="molecule type" value="Genomic_DNA"/>
</dbReference>
<reference evidence="1" key="1">
    <citation type="journal article" date="2023" name="IScience">
        <title>Live-bearing cockroach genome reveals convergent evolutionary mechanisms linked to viviparity in insects and beyond.</title>
        <authorList>
            <person name="Fouks B."/>
            <person name="Harrison M.C."/>
            <person name="Mikhailova A.A."/>
            <person name="Marchal E."/>
            <person name="English S."/>
            <person name="Carruthers M."/>
            <person name="Jennings E.C."/>
            <person name="Chiamaka E.L."/>
            <person name="Frigard R.A."/>
            <person name="Pippel M."/>
            <person name="Attardo G.M."/>
            <person name="Benoit J.B."/>
            <person name="Bornberg-Bauer E."/>
            <person name="Tobe S.S."/>
        </authorList>
    </citation>
    <scope>NUCLEOTIDE SEQUENCE</scope>
    <source>
        <strain evidence="1">Stay&amp;Tobe</strain>
    </source>
</reference>
<gene>
    <name evidence="1" type="ORF">L9F63_019220</name>
</gene>
<name>A0AAD7ZV28_DIPPU</name>
<comment type="caution">
    <text evidence="1">The sequence shown here is derived from an EMBL/GenBank/DDBJ whole genome shotgun (WGS) entry which is preliminary data.</text>
</comment>
<reference evidence="1" key="2">
    <citation type="submission" date="2023-05" db="EMBL/GenBank/DDBJ databases">
        <authorList>
            <person name="Fouks B."/>
        </authorList>
    </citation>
    <scope>NUCLEOTIDE SEQUENCE</scope>
    <source>
        <strain evidence="1">Stay&amp;Tobe</strain>
        <tissue evidence="1">Testes</tissue>
    </source>
</reference>
<organism evidence="1 2">
    <name type="scientific">Diploptera punctata</name>
    <name type="common">Pacific beetle cockroach</name>
    <dbReference type="NCBI Taxonomy" id="6984"/>
    <lineage>
        <taxon>Eukaryota</taxon>
        <taxon>Metazoa</taxon>
        <taxon>Ecdysozoa</taxon>
        <taxon>Arthropoda</taxon>
        <taxon>Hexapoda</taxon>
        <taxon>Insecta</taxon>
        <taxon>Pterygota</taxon>
        <taxon>Neoptera</taxon>
        <taxon>Polyneoptera</taxon>
        <taxon>Dictyoptera</taxon>
        <taxon>Blattodea</taxon>
        <taxon>Blaberoidea</taxon>
        <taxon>Blaberidae</taxon>
        <taxon>Diplopterinae</taxon>
        <taxon>Diploptera</taxon>
    </lineage>
</organism>
<dbReference type="Proteomes" id="UP001233999">
    <property type="component" value="Unassembled WGS sequence"/>
</dbReference>
<evidence type="ECO:0000313" key="1">
    <source>
        <dbReference type="EMBL" id="KAJ9587241.1"/>
    </source>
</evidence>
<proteinExistence type="predicted"/>
<feature type="non-terminal residue" evidence="1">
    <location>
        <position position="61"/>
    </location>
</feature>